<dbReference type="SUPFAM" id="SSF50475">
    <property type="entry name" value="FMN-binding split barrel"/>
    <property type="match status" value="1"/>
</dbReference>
<dbReference type="InterPro" id="IPR024747">
    <property type="entry name" value="Pyridox_Oxase-rel"/>
</dbReference>
<gene>
    <name evidence="1" type="ORF">HMPREF3221_00650</name>
</gene>
<dbReference type="PANTHER" id="PTHR34071">
    <property type="entry name" value="5-NITROIMIDAZOLE ANTIBIOTICS RESISTANCE PROTEIN, NIMA-FAMILY-RELATED PROTEIN-RELATED"/>
    <property type="match status" value="1"/>
</dbReference>
<organism evidence="1 2">
    <name type="scientific">Fusobacterium nucleatum</name>
    <dbReference type="NCBI Taxonomy" id="851"/>
    <lineage>
        <taxon>Bacteria</taxon>
        <taxon>Fusobacteriati</taxon>
        <taxon>Fusobacteriota</taxon>
        <taxon>Fusobacteriia</taxon>
        <taxon>Fusobacteriales</taxon>
        <taxon>Fusobacteriaceae</taxon>
        <taxon>Fusobacterium</taxon>
    </lineage>
</organism>
<name>A0A133P6E4_FUSNU</name>
<dbReference type="PANTHER" id="PTHR34071:SF2">
    <property type="entry name" value="FLAVIN-NUCLEOTIDE-BINDING PROTEIN"/>
    <property type="match status" value="1"/>
</dbReference>
<dbReference type="PATRIC" id="fig|851.8.peg.656"/>
<dbReference type="Gene3D" id="2.30.110.10">
    <property type="entry name" value="Electron Transport, Fmn-binding Protein, Chain A"/>
    <property type="match status" value="1"/>
</dbReference>
<accession>A0A133P6E4</accession>
<dbReference type="Pfam" id="PF12900">
    <property type="entry name" value="Pyridox_ox_2"/>
    <property type="match status" value="1"/>
</dbReference>
<dbReference type="EMBL" id="LRPY01000058">
    <property type="protein sequence ID" value="KXA24051.1"/>
    <property type="molecule type" value="Genomic_DNA"/>
</dbReference>
<dbReference type="AlphaFoldDB" id="A0A133P6E4"/>
<protein>
    <submittedName>
        <fullName evidence="1">Uncharacterized protein</fullName>
    </submittedName>
</protein>
<dbReference type="Proteomes" id="UP000070401">
    <property type="component" value="Unassembled WGS sequence"/>
</dbReference>
<sequence length="158" mass="18644">MEGKMRKADREIKSREEIIEIMKRCDVCRLAFNNGEYPYIIPLNFGLETDDKKIILYFHSALEGTKVEIIKREMKATFEMDGKHELQYYEEKGYCTMSYESVIGRGKIRILPENEKMEALKKLMAQYHKDKEAYFNPAAIPRTLVYSLEVEEITAKRK</sequence>
<dbReference type="eggNOG" id="COG3467">
    <property type="taxonomic scope" value="Bacteria"/>
</dbReference>
<dbReference type="InterPro" id="IPR012349">
    <property type="entry name" value="Split_barrel_FMN-bd"/>
</dbReference>
<evidence type="ECO:0000313" key="1">
    <source>
        <dbReference type="EMBL" id="KXA24051.1"/>
    </source>
</evidence>
<reference evidence="2" key="1">
    <citation type="submission" date="2016-01" db="EMBL/GenBank/DDBJ databases">
        <authorList>
            <person name="Mitreva M."/>
            <person name="Pepin K.H."/>
            <person name="Mihindukulasuriya K.A."/>
            <person name="Fulton R."/>
            <person name="Fronick C."/>
            <person name="O'Laughlin M."/>
            <person name="Miner T."/>
            <person name="Herter B."/>
            <person name="Rosa B.A."/>
            <person name="Cordes M."/>
            <person name="Tomlinson C."/>
            <person name="Wollam A."/>
            <person name="Palsikar V.B."/>
            <person name="Mardis E.R."/>
            <person name="Wilson R.K."/>
        </authorList>
    </citation>
    <scope>NUCLEOTIDE SEQUENCE [LARGE SCALE GENOMIC DNA]</scope>
    <source>
        <strain evidence="2">MJR7757B</strain>
    </source>
</reference>
<comment type="caution">
    <text evidence="1">The sequence shown here is derived from an EMBL/GenBank/DDBJ whole genome shotgun (WGS) entry which is preliminary data.</text>
</comment>
<dbReference type="STRING" id="1408287.GCA_000493815_00708"/>
<evidence type="ECO:0000313" key="2">
    <source>
        <dbReference type="Proteomes" id="UP000070401"/>
    </source>
</evidence>
<proteinExistence type="predicted"/>
<keyword evidence="2" id="KW-1185">Reference proteome</keyword>